<proteinExistence type="predicted"/>
<dbReference type="Proteomes" id="UP000250174">
    <property type="component" value="Unassembled WGS sequence"/>
</dbReference>
<keyword evidence="1" id="KW-1133">Transmembrane helix</keyword>
<feature type="transmembrane region" description="Helical" evidence="1">
    <location>
        <begin position="69"/>
        <end position="90"/>
    </location>
</feature>
<organism evidence="2 3">
    <name type="scientific">Priestia endophytica</name>
    <dbReference type="NCBI Taxonomy" id="135735"/>
    <lineage>
        <taxon>Bacteria</taxon>
        <taxon>Bacillati</taxon>
        <taxon>Bacillota</taxon>
        <taxon>Bacilli</taxon>
        <taxon>Bacillales</taxon>
        <taxon>Bacillaceae</taxon>
        <taxon>Priestia</taxon>
    </lineage>
</organism>
<sequence>MVVLFFDHKFHTLSLTLTKLAVGFGSRSNPTFTYIKDSPQVTEKAVTKLVPPFHTDSAIKMIYEFMKDILLLFFYVVKTKLSSVSAILFFHPNLF</sequence>
<evidence type="ECO:0000313" key="2">
    <source>
        <dbReference type="EMBL" id="RAS78389.1"/>
    </source>
</evidence>
<gene>
    <name evidence="2" type="ORF">A3864_08740</name>
</gene>
<keyword evidence="1" id="KW-0812">Transmembrane</keyword>
<protein>
    <submittedName>
        <fullName evidence="2">Uncharacterized protein</fullName>
    </submittedName>
</protein>
<comment type="caution">
    <text evidence="2">The sequence shown here is derived from an EMBL/GenBank/DDBJ whole genome shotgun (WGS) entry which is preliminary data.</text>
</comment>
<name>A0AAX1QBP3_9BACI</name>
<dbReference type="AlphaFoldDB" id="A0AAX1QBP3"/>
<evidence type="ECO:0000313" key="3">
    <source>
        <dbReference type="Proteomes" id="UP000250174"/>
    </source>
</evidence>
<keyword evidence="1" id="KW-0472">Membrane</keyword>
<reference evidence="2 3" key="1">
    <citation type="submission" date="2016-03" db="EMBL/GenBank/DDBJ databases">
        <title>Comparison of Bacillus endophyticus and B. anthracis characteristics using whole genome sequence analysis and microbiological techniques.</title>
        <authorList>
            <person name="Lekota K.E."/>
            <person name="Mafofo J."/>
            <person name="Rees J."/>
            <person name="Muchadeyi F.C."/>
            <person name="Madoroba E."/>
            <person name="Van Heerden H."/>
        </authorList>
    </citation>
    <scope>NUCLEOTIDE SEQUENCE [LARGE SCALE GENOMIC DNA]</scope>
    <source>
        <strain evidence="2 3">3631_10C</strain>
    </source>
</reference>
<evidence type="ECO:0000256" key="1">
    <source>
        <dbReference type="SAM" id="Phobius"/>
    </source>
</evidence>
<accession>A0AAX1QBP3</accession>
<dbReference type="EMBL" id="LVYK01000013">
    <property type="protein sequence ID" value="RAS78389.1"/>
    <property type="molecule type" value="Genomic_DNA"/>
</dbReference>